<dbReference type="PANTHER" id="PTHR13789:SF314">
    <property type="entry name" value="FAD-BINDING DOMAIN-CONTAINING PROTEIN"/>
    <property type="match status" value="1"/>
</dbReference>
<keyword evidence="6" id="KW-0812">Transmembrane</keyword>
<comment type="caution">
    <text evidence="8">The sequence shown here is derived from an EMBL/GenBank/DDBJ whole genome shotgun (WGS) entry which is preliminary data.</text>
</comment>
<evidence type="ECO:0000256" key="6">
    <source>
        <dbReference type="SAM" id="Phobius"/>
    </source>
</evidence>
<dbReference type="SUPFAM" id="SSF51905">
    <property type="entry name" value="FAD/NAD(P)-binding domain"/>
    <property type="match status" value="1"/>
</dbReference>
<dbReference type="Pfam" id="PF01494">
    <property type="entry name" value="FAD_binding_3"/>
    <property type="match status" value="1"/>
</dbReference>
<evidence type="ECO:0000313" key="9">
    <source>
        <dbReference type="Proteomes" id="UP001642482"/>
    </source>
</evidence>
<organism evidence="8 9">
    <name type="scientific">Sporothrix eucalyptigena</name>
    <dbReference type="NCBI Taxonomy" id="1812306"/>
    <lineage>
        <taxon>Eukaryota</taxon>
        <taxon>Fungi</taxon>
        <taxon>Dikarya</taxon>
        <taxon>Ascomycota</taxon>
        <taxon>Pezizomycotina</taxon>
        <taxon>Sordariomycetes</taxon>
        <taxon>Sordariomycetidae</taxon>
        <taxon>Ophiostomatales</taxon>
        <taxon>Ophiostomataceae</taxon>
        <taxon>Sporothrix</taxon>
    </lineage>
</organism>
<evidence type="ECO:0000259" key="7">
    <source>
        <dbReference type="Pfam" id="PF01494"/>
    </source>
</evidence>
<keyword evidence="4" id="KW-0560">Oxidoreductase</keyword>
<dbReference type="Proteomes" id="UP001642482">
    <property type="component" value="Unassembled WGS sequence"/>
</dbReference>
<feature type="domain" description="FAD-binding" evidence="7">
    <location>
        <begin position="7"/>
        <end position="337"/>
    </location>
</feature>
<dbReference type="InterPro" id="IPR050493">
    <property type="entry name" value="FAD-dep_Monooxygenase_BioMet"/>
</dbReference>
<reference evidence="8 9" key="1">
    <citation type="submission" date="2024-01" db="EMBL/GenBank/DDBJ databases">
        <authorList>
            <person name="Allen C."/>
            <person name="Tagirdzhanova G."/>
        </authorList>
    </citation>
    <scope>NUCLEOTIDE SEQUENCE [LARGE SCALE GENOMIC DNA]</scope>
</reference>
<evidence type="ECO:0000256" key="2">
    <source>
        <dbReference type="ARBA" id="ARBA00022630"/>
    </source>
</evidence>
<evidence type="ECO:0000256" key="4">
    <source>
        <dbReference type="ARBA" id="ARBA00023002"/>
    </source>
</evidence>
<comment type="similarity">
    <text evidence="1">Belongs to the paxM FAD-dependent monooxygenase family.</text>
</comment>
<evidence type="ECO:0000256" key="5">
    <source>
        <dbReference type="ARBA" id="ARBA00023033"/>
    </source>
</evidence>
<dbReference type="PANTHER" id="PTHR13789">
    <property type="entry name" value="MONOOXYGENASE"/>
    <property type="match status" value="1"/>
</dbReference>
<keyword evidence="6" id="KW-1133">Transmembrane helix</keyword>
<evidence type="ECO:0000256" key="1">
    <source>
        <dbReference type="ARBA" id="ARBA00007992"/>
    </source>
</evidence>
<keyword evidence="3" id="KW-0274">FAD</keyword>
<keyword evidence="2" id="KW-0285">Flavoprotein</keyword>
<keyword evidence="9" id="KW-1185">Reference proteome</keyword>
<dbReference type="Gene3D" id="3.50.50.60">
    <property type="entry name" value="FAD/NAD(P)-binding domain"/>
    <property type="match status" value="1"/>
</dbReference>
<dbReference type="PRINTS" id="PR00420">
    <property type="entry name" value="RNGMNOXGNASE"/>
</dbReference>
<name>A0ABP0CZJ0_9PEZI</name>
<dbReference type="EMBL" id="CAWUHD010000161">
    <property type="protein sequence ID" value="CAK7236330.1"/>
    <property type="molecule type" value="Genomic_DNA"/>
</dbReference>
<gene>
    <name evidence="8" type="ORF">SEUCBS140593_009584</name>
</gene>
<protein>
    <recommendedName>
        <fullName evidence="7">FAD-binding domain-containing protein</fullName>
    </recommendedName>
</protein>
<evidence type="ECO:0000313" key="8">
    <source>
        <dbReference type="EMBL" id="CAK7236330.1"/>
    </source>
</evidence>
<dbReference type="SUPFAM" id="SSF54373">
    <property type="entry name" value="FAD-linked reductases, C-terminal domain"/>
    <property type="match status" value="1"/>
</dbReference>
<keyword evidence="6" id="KW-0472">Membrane</keyword>
<keyword evidence="5" id="KW-0503">Monooxygenase</keyword>
<evidence type="ECO:0000256" key="3">
    <source>
        <dbReference type="ARBA" id="ARBA00022827"/>
    </source>
</evidence>
<proteinExistence type="inferred from homology"/>
<feature type="transmembrane region" description="Helical" evidence="6">
    <location>
        <begin position="6"/>
        <end position="24"/>
    </location>
</feature>
<dbReference type="InterPro" id="IPR002938">
    <property type="entry name" value="FAD-bd"/>
</dbReference>
<accession>A0ABP0CZJ0</accession>
<dbReference type="InterPro" id="IPR036188">
    <property type="entry name" value="FAD/NAD-bd_sf"/>
</dbReference>
<sequence>MRQPVFEIVIIGGGIAGLAAAAGLRGPGRSITILEQSSQHREIGAAISLQQNASSILAKWGLSDILRRYKGSRDHGFRVYNAQGERVREIPLSRDAPDADRVVYHRVDLLDALKEAALSPDSERPGPPAKLRLSSRTVSCDCAAGSVTLEDGTVITGDLVIAADGIHSNLRKCVTGTHTEATPTGISAYRIVVPTETLKQDPDITNAFDPAETWTSMVMGFDRRVIMGPCREGSLFSVVALVPDEHMHETSTAKSWTTQGSLEHLLESFDVFAPWLKSIFKSSPSLGLWQLRDLDPLPTWTKGRVILIGDAAHAMLPTMGQGASQSIEDAEALQAFFDDVLHKPTAEEVGDRLRETFMCRYERASLIQAYSRQQAQPATTQNGKSVTLDPVQFQEYSCKYKGAREWAAQRAVC</sequence>